<dbReference type="GO" id="GO:0005829">
    <property type="term" value="C:cytosol"/>
    <property type="evidence" value="ECO:0007669"/>
    <property type="project" value="TreeGrafter"/>
</dbReference>
<dbReference type="RefSeq" id="WP_120266781.1">
    <property type="nucleotide sequence ID" value="NZ_WIWF01000033.1"/>
</dbReference>
<evidence type="ECO:0000256" key="2">
    <source>
        <dbReference type="ARBA" id="ARBA00023125"/>
    </source>
</evidence>
<dbReference type="InterPro" id="IPR001387">
    <property type="entry name" value="Cro/C1-type_HTH"/>
</dbReference>
<keyword evidence="3" id="KW-0804">Transcription</keyword>
<dbReference type="CDD" id="cd00093">
    <property type="entry name" value="HTH_XRE"/>
    <property type="match status" value="1"/>
</dbReference>
<evidence type="ECO:0000259" key="4">
    <source>
        <dbReference type="PROSITE" id="PS50943"/>
    </source>
</evidence>
<dbReference type="GO" id="GO:0003677">
    <property type="term" value="F:DNA binding"/>
    <property type="evidence" value="ECO:0007669"/>
    <property type="project" value="UniProtKB-KW"/>
</dbReference>
<reference evidence="5 6" key="1">
    <citation type="submission" date="2019-10" db="EMBL/GenBank/DDBJ databases">
        <title>Evaluation of single-gene subtyping targets for Pseudomonas.</title>
        <authorList>
            <person name="Reichler S.J."/>
            <person name="Orsi R.H."/>
            <person name="Wiedmann M."/>
            <person name="Martin N.H."/>
            <person name="Murphy S.I."/>
        </authorList>
    </citation>
    <scope>NUCLEOTIDE SEQUENCE [LARGE SCALE GENOMIC DNA]</scope>
    <source>
        <strain evidence="5 6">FSL R10-2932</strain>
    </source>
</reference>
<sequence>MHNAIFFTNVLRLLGERGMTKHELAKLTGVSISVLSEITNGKGNPTLKTLAAIAEALQTPLPMLLESTDLDSKVLDDAAGTHVPSSLPPGYCRYCATLTNHQAFQVRKWHEYNVAKIREKSNAP</sequence>
<evidence type="ECO:0000256" key="3">
    <source>
        <dbReference type="ARBA" id="ARBA00023163"/>
    </source>
</evidence>
<dbReference type="GO" id="GO:0003700">
    <property type="term" value="F:DNA-binding transcription factor activity"/>
    <property type="evidence" value="ECO:0007669"/>
    <property type="project" value="TreeGrafter"/>
</dbReference>
<dbReference type="NCBIfam" id="NF010465">
    <property type="entry name" value="PRK13890.1"/>
    <property type="match status" value="1"/>
</dbReference>
<dbReference type="InterPro" id="IPR050807">
    <property type="entry name" value="TransReg_Diox_bact_type"/>
</dbReference>
<dbReference type="Pfam" id="PF01381">
    <property type="entry name" value="HTH_3"/>
    <property type="match status" value="1"/>
</dbReference>
<keyword evidence="2" id="KW-0238">DNA-binding</keyword>
<dbReference type="PANTHER" id="PTHR46797">
    <property type="entry name" value="HTH-TYPE TRANSCRIPTIONAL REGULATOR"/>
    <property type="match status" value="1"/>
</dbReference>
<evidence type="ECO:0000313" key="5">
    <source>
        <dbReference type="EMBL" id="MQT74812.1"/>
    </source>
</evidence>
<dbReference type="SMART" id="SM00530">
    <property type="entry name" value="HTH_XRE"/>
    <property type="match status" value="1"/>
</dbReference>
<comment type="caution">
    <text evidence="5">The sequence shown here is derived from an EMBL/GenBank/DDBJ whole genome shotgun (WGS) entry which is preliminary data.</text>
</comment>
<accession>A0A7X2BTW6</accession>
<feature type="domain" description="HTH cro/C1-type" evidence="4">
    <location>
        <begin position="16"/>
        <end position="64"/>
    </location>
</feature>
<dbReference type="AlphaFoldDB" id="A0A7X2BTW6"/>
<evidence type="ECO:0000313" key="6">
    <source>
        <dbReference type="Proteomes" id="UP000447574"/>
    </source>
</evidence>
<dbReference type="PROSITE" id="PS50943">
    <property type="entry name" value="HTH_CROC1"/>
    <property type="match status" value="1"/>
</dbReference>
<dbReference type="InterPro" id="IPR010982">
    <property type="entry name" value="Lambda_DNA-bd_dom_sf"/>
</dbReference>
<dbReference type="PANTHER" id="PTHR46797:SF23">
    <property type="entry name" value="HTH-TYPE TRANSCRIPTIONAL REGULATOR SUTR"/>
    <property type="match status" value="1"/>
</dbReference>
<evidence type="ECO:0000256" key="1">
    <source>
        <dbReference type="ARBA" id="ARBA00023015"/>
    </source>
</evidence>
<gene>
    <name evidence="5" type="ORF">GHO37_10905</name>
</gene>
<dbReference type="Proteomes" id="UP000447574">
    <property type="component" value="Unassembled WGS sequence"/>
</dbReference>
<name>A0A7X2BTW6_9PSED</name>
<keyword evidence="1" id="KW-0805">Transcription regulation</keyword>
<dbReference type="EMBL" id="WIWF01000033">
    <property type="protein sequence ID" value="MQT74812.1"/>
    <property type="molecule type" value="Genomic_DNA"/>
</dbReference>
<protein>
    <submittedName>
        <fullName evidence="5">Helix-turn-helix domain-containing protein</fullName>
    </submittedName>
</protein>
<dbReference type="SUPFAM" id="SSF47413">
    <property type="entry name" value="lambda repressor-like DNA-binding domains"/>
    <property type="match status" value="1"/>
</dbReference>
<proteinExistence type="predicted"/>
<dbReference type="Gene3D" id="1.10.260.40">
    <property type="entry name" value="lambda repressor-like DNA-binding domains"/>
    <property type="match status" value="1"/>
</dbReference>
<organism evidence="5 6">
    <name type="scientific">Pseudomonas helleri</name>
    <dbReference type="NCBI Taxonomy" id="1608996"/>
    <lineage>
        <taxon>Bacteria</taxon>
        <taxon>Pseudomonadati</taxon>
        <taxon>Pseudomonadota</taxon>
        <taxon>Gammaproteobacteria</taxon>
        <taxon>Pseudomonadales</taxon>
        <taxon>Pseudomonadaceae</taxon>
        <taxon>Pseudomonas</taxon>
    </lineage>
</organism>